<gene>
    <name evidence="1" type="ORF">BC938DRAFT_480098</name>
</gene>
<comment type="caution">
    <text evidence="1">The sequence shown here is derived from an EMBL/GenBank/DDBJ whole genome shotgun (WGS) entry which is preliminary data.</text>
</comment>
<proteinExistence type="predicted"/>
<keyword evidence="1" id="KW-0808">Transferase</keyword>
<keyword evidence="2" id="KW-1185">Reference proteome</keyword>
<dbReference type="SUPFAM" id="SSF53335">
    <property type="entry name" value="S-adenosyl-L-methionine-dependent methyltransferases"/>
    <property type="match status" value="1"/>
</dbReference>
<name>A0A433QJD7_9FUNG</name>
<dbReference type="InterPro" id="IPR019410">
    <property type="entry name" value="Methyltransf_16"/>
</dbReference>
<dbReference type="Pfam" id="PF10294">
    <property type="entry name" value="Methyltransf_16"/>
    <property type="match status" value="1"/>
</dbReference>
<dbReference type="Proteomes" id="UP000274822">
    <property type="component" value="Unassembled WGS sequence"/>
</dbReference>
<dbReference type="InterPro" id="IPR029063">
    <property type="entry name" value="SAM-dependent_MTases_sf"/>
</dbReference>
<evidence type="ECO:0000313" key="2">
    <source>
        <dbReference type="Proteomes" id="UP000274822"/>
    </source>
</evidence>
<dbReference type="EMBL" id="RBNJ01004547">
    <property type="protein sequence ID" value="RUS29893.1"/>
    <property type="molecule type" value="Genomic_DNA"/>
</dbReference>
<organism evidence="1 2">
    <name type="scientific">Jimgerdemannia flammicorona</name>
    <dbReference type="NCBI Taxonomy" id="994334"/>
    <lineage>
        <taxon>Eukaryota</taxon>
        <taxon>Fungi</taxon>
        <taxon>Fungi incertae sedis</taxon>
        <taxon>Mucoromycota</taxon>
        <taxon>Mucoromycotina</taxon>
        <taxon>Endogonomycetes</taxon>
        <taxon>Endogonales</taxon>
        <taxon>Endogonaceae</taxon>
        <taxon>Jimgerdemannia</taxon>
    </lineage>
</organism>
<dbReference type="GO" id="GO:0008168">
    <property type="term" value="F:methyltransferase activity"/>
    <property type="evidence" value="ECO:0007669"/>
    <property type="project" value="UniProtKB-KW"/>
</dbReference>
<keyword evidence="1" id="KW-0489">Methyltransferase</keyword>
<evidence type="ECO:0000313" key="1">
    <source>
        <dbReference type="EMBL" id="RUS29893.1"/>
    </source>
</evidence>
<dbReference type="Gene3D" id="3.40.50.150">
    <property type="entry name" value="Vaccinia Virus protein VP39"/>
    <property type="match status" value="1"/>
</dbReference>
<dbReference type="GO" id="GO:0032259">
    <property type="term" value="P:methylation"/>
    <property type="evidence" value="ECO:0007669"/>
    <property type="project" value="UniProtKB-KW"/>
</dbReference>
<sequence>MATDMTDTKHLTTFDFPLSPNLTLMLNQKNNSHSHGTTVWDSAKVLAYYLYDTLKKQPANRTPRTCIELGSGCGLGGLTMAALGFDSVVTDLQSVVDDVLRDNVSRNDWLMRQALPTCARISVAALDWVAFSAAEVSETTGFLPWYDYVLGSDCVYSMALIGPFLDCVRRLSIAGSTVLISLERRDNEVVERFVQVAKDKGFDVKQVSKRLLRLKEVGNTDVEIWKLKRRRGEGEVKRTDG</sequence>
<dbReference type="PANTHER" id="PTHR14614">
    <property type="entry name" value="HEPATOCELLULAR CARCINOMA-ASSOCIATED ANTIGEN"/>
    <property type="match status" value="1"/>
</dbReference>
<dbReference type="AlphaFoldDB" id="A0A433QJD7"/>
<accession>A0A433QJD7</accession>
<reference evidence="1 2" key="1">
    <citation type="journal article" date="2018" name="New Phytol.">
        <title>Phylogenomics of Endogonaceae and evolution of mycorrhizas within Mucoromycota.</title>
        <authorList>
            <person name="Chang Y."/>
            <person name="Desiro A."/>
            <person name="Na H."/>
            <person name="Sandor L."/>
            <person name="Lipzen A."/>
            <person name="Clum A."/>
            <person name="Barry K."/>
            <person name="Grigoriev I.V."/>
            <person name="Martin F.M."/>
            <person name="Stajich J.E."/>
            <person name="Smith M.E."/>
            <person name="Bonito G."/>
            <person name="Spatafora J.W."/>
        </authorList>
    </citation>
    <scope>NUCLEOTIDE SEQUENCE [LARGE SCALE GENOMIC DNA]</scope>
    <source>
        <strain evidence="1 2">AD002</strain>
    </source>
</reference>
<protein>
    <submittedName>
        <fullName evidence="1">Putative methyltransferase-domain-containing protein</fullName>
    </submittedName>
</protein>
<dbReference type="PANTHER" id="PTHR14614:SF109">
    <property type="entry name" value="RIBOSOMAL LYSINE N-METHYLTRANSFERASE 5"/>
    <property type="match status" value="1"/>
</dbReference>